<dbReference type="PROSITE" id="PS50977">
    <property type="entry name" value="HTH_TETR_2"/>
    <property type="match status" value="1"/>
</dbReference>
<sequence length="189" mass="22425">MTIKEIKKAALLNFTEKGYDGTSLSDIAQEVGIKKQSIYSHFKSKDELFLTVMKEVIDEETKFLHQFFSHYHSDLKSYLEDFILKFKERYVNNEECNMKFVLRMAYMPPVHLREEVVYNFKLYFSELENLLNELFLSEEAFSQKAERSTLSFLTILDGLLVALMYGGIERFNQKFKVSWEIYWNGLIND</sequence>
<dbReference type="RefSeq" id="WP_032079398.1">
    <property type="nucleotide sequence ID" value="NZ_CP020953.1"/>
</dbReference>
<evidence type="ECO:0000259" key="3">
    <source>
        <dbReference type="PROSITE" id="PS50977"/>
    </source>
</evidence>
<proteinExistence type="predicted"/>
<dbReference type="OrthoDB" id="9808476at2"/>
<dbReference type="Gene3D" id="1.10.357.10">
    <property type="entry name" value="Tetracycline Repressor, domain 2"/>
    <property type="match status" value="1"/>
</dbReference>
<organism evidence="4 5">
    <name type="scientific">Clostridium drakei</name>
    <dbReference type="NCBI Taxonomy" id="332101"/>
    <lineage>
        <taxon>Bacteria</taxon>
        <taxon>Bacillati</taxon>
        <taxon>Bacillota</taxon>
        <taxon>Clostridia</taxon>
        <taxon>Eubacteriales</taxon>
        <taxon>Clostridiaceae</taxon>
        <taxon>Clostridium</taxon>
    </lineage>
</organism>
<protein>
    <submittedName>
        <fullName evidence="4">TetR family transcriptional regulator</fullName>
    </submittedName>
</protein>
<name>A0A2U8DRR0_9CLOT</name>
<dbReference type="Gene3D" id="1.10.10.60">
    <property type="entry name" value="Homeodomain-like"/>
    <property type="match status" value="1"/>
</dbReference>
<dbReference type="KEGG" id="cdrk:B9W14_13355"/>
<dbReference type="EMBL" id="CP020953">
    <property type="protein sequence ID" value="AWI05446.1"/>
    <property type="molecule type" value="Genomic_DNA"/>
</dbReference>
<dbReference type="PANTHER" id="PTHR43479">
    <property type="entry name" value="ACREF/ENVCD OPERON REPRESSOR-RELATED"/>
    <property type="match status" value="1"/>
</dbReference>
<dbReference type="PANTHER" id="PTHR43479:SF11">
    <property type="entry name" value="ACREF_ENVCD OPERON REPRESSOR-RELATED"/>
    <property type="match status" value="1"/>
</dbReference>
<dbReference type="InterPro" id="IPR001647">
    <property type="entry name" value="HTH_TetR"/>
</dbReference>
<evidence type="ECO:0000256" key="1">
    <source>
        <dbReference type="ARBA" id="ARBA00023125"/>
    </source>
</evidence>
<dbReference type="SUPFAM" id="SSF46689">
    <property type="entry name" value="Homeodomain-like"/>
    <property type="match status" value="1"/>
</dbReference>
<dbReference type="Pfam" id="PF00440">
    <property type="entry name" value="TetR_N"/>
    <property type="match status" value="1"/>
</dbReference>
<feature type="DNA-binding region" description="H-T-H motif" evidence="2">
    <location>
        <begin position="23"/>
        <end position="42"/>
    </location>
</feature>
<dbReference type="InterPro" id="IPR050624">
    <property type="entry name" value="HTH-type_Tx_Regulator"/>
</dbReference>
<dbReference type="AlphaFoldDB" id="A0A2U8DRR0"/>
<dbReference type="InterPro" id="IPR009057">
    <property type="entry name" value="Homeodomain-like_sf"/>
</dbReference>
<keyword evidence="5" id="KW-1185">Reference proteome</keyword>
<evidence type="ECO:0000256" key="2">
    <source>
        <dbReference type="PROSITE-ProRule" id="PRU00335"/>
    </source>
</evidence>
<evidence type="ECO:0000313" key="5">
    <source>
        <dbReference type="Proteomes" id="UP000244910"/>
    </source>
</evidence>
<accession>A0A2U8DRR0</accession>
<reference evidence="5" key="1">
    <citation type="submission" date="2017-04" db="EMBL/GenBank/DDBJ databases">
        <authorList>
            <person name="Song Y."/>
            <person name="Cho B.-K."/>
        </authorList>
    </citation>
    <scope>NUCLEOTIDE SEQUENCE [LARGE SCALE GENOMIC DNA]</scope>
    <source>
        <strain evidence="5">SL1</strain>
    </source>
</reference>
<gene>
    <name evidence="4" type="ORF">B9W14_13355</name>
</gene>
<evidence type="ECO:0000313" key="4">
    <source>
        <dbReference type="EMBL" id="AWI05446.1"/>
    </source>
</evidence>
<dbReference type="GO" id="GO:0003677">
    <property type="term" value="F:DNA binding"/>
    <property type="evidence" value="ECO:0007669"/>
    <property type="project" value="UniProtKB-UniRule"/>
</dbReference>
<feature type="domain" description="HTH tetR-type" evidence="3">
    <location>
        <begin position="1"/>
        <end position="60"/>
    </location>
</feature>
<keyword evidence="1 2" id="KW-0238">DNA-binding</keyword>
<dbReference type="Proteomes" id="UP000244910">
    <property type="component" value="Chromosome"/>
</dbReference>
<dbReference type="PRINTS" id="PR00455">
    <property type="entry name" value="HTHTETR"/>
</dbReference>